<dbReference type="PANTHER" id="PTHR10000">
    <property type="entry name" value="PHOSPHOSERINE PHOSPHATASE"/>
    <property type="match status" value="1"/>
</dbReference>
<dbReference type="GO" id="GO:0000287">
    <property type="term" value="F:magnesium ion binding"/>
    <property type="evidence" value="ECO:0007669"/>
    <property type="project" value="TreeGrafter"/>
</dbReference>
<dbReference type="InterPro" id="IPR023214">
    <property type="entry name" value="HAD_sf"/>
</dbReference>
<organism evidence="1 2">
    <name type="scientific">Alkalicoccobacillus porphyridii</name>
    <dbReference type="NCBI Taxonomy" id="2597270"/>
    <lineage>
        <taxon>Bacteria</taxon>
        <taxon>Bacillati</taxon>
        <taxon>Bacillota</taxon>
        <taxon>Bacilli</taxon>
        <taxon>Bacillales</taxon>
        <taxon>Bacillaceae</taxon>
        <taxon>Alkalicoccobacillus</taxon>
    </lineage>
</organism>
<dbReference type="PROSITE" id="PS01228">
    <property type="entry name" value="COF_1"/>
    <property type="match status" value="1"/>
</dbReference>
<dbReference type="GO" id="GO:0005829">
    <property type="term" value="C:cytosol"/>
    <property type="evidence" value="ECO:0007669"/>
    <property type="project" value="TreeGrafter"/>
</dbReference>
<dbReference type="GO" id="GO:0016791">
    <property type="term" value="F:phosphatase activity"/>
    <property type="evidence" value="ECO:0007669"/>
    <property type="project" value="TreeGrafter"/>
</dbReference>
<name>A0A554A0I1_9BACI</name>
<reference evidence="1 2" key="1">
    <citation type="submission" date="2019-07" db="EMBL/GenBank/DDBJ databases">
        <authorList>
            <person name="Park Y.J."/>
            <person name="Jeong S.E."/>
            <person name="Jung H.S."/>
        </authorList>
    </citation>
    <scope>NUCLEOTIDE SEQUENCE [LARGE SCALE GENOMIC DNA]</scope>
    <source>
        <strain evidence="2">P16(2019)</strain>
    </source>
</reference>
<dbReference type="OrthoDB" id="9781413at2"/>
<dbReference type="NCBIfam" id="TIGR01484">
    <property type="entry name" value="HAD-SF-IIB"/>
    <property type="match status" value="1"/>
</dbReference>
<dbReference type="SFLD" id="SFLDG01140">
    <property type="entry name" value="C2.B:_Phosphomannomutase_and_P"/>
    <property type="match status" value="1"/>
</dbReference>
<accession>A0A554A0I1</accession>
<dbReference type="Pfam" id="PF08282">
    <property type="entry name" value="Hydrolase_3"/>
    <property type="match status" value="2"/>
</dbReference>
<dbReference type="SUPFAM" id="SSF56784">
    <property type="entry name" value="HAD-like"/>
    <property type="match status" value="1"/>
</dbReference>
<gene>
    <name evidence="1" type="ORF">FN960_05530</name>
</gene>
<evidence type="ECO:0000313" key="1">
    <source>
        <dbReference type="EMBL" id="TSB47201.1"/>
    </source>
</evidence>
<keyword evidence="2" id="KW-1185">Reference proteome</keyword>
<comment type="caution">
    <text evidence="1">The sequence shown here is derived from an EMBL/GenBank/DDBJ whole genome shotgun (WGS) entry which is preliminary data.</text>
</comment>
<dbReference type="Proteomes" id="UP000318521">
    <property type="component" value="Unassembled WGS sequence"/>
</dbReference>
<sequence>MIGVERVANAVSRKEIKLVALDIDGTLLNSDHQIPRENIEAITEAQEQGICVILSTGRSLMTCGEFADALKLESYLVTVNGSEIWDKERNLVERNKLDSQLVQKMWDLSKEHEDTHIWAAAVGEVWRGEMPEDIHQTEWLKFGFDIKDDVTRATIREQLESHPELELSNSSPTNLEINAAGINKALGLEKVGKLLDISLSEMMAVGDSLNDLAMIKEAGIGVAMGNAQKYVKEQADWVTSTNNEAGVAKAIRTWVLQTNS</sequence>
<protein>
    <submittedName>
        <fullName evidence="1">HAD family phosphatase</fullName>
    </submittedName>
</protein>
<dbReference type="EMBL" id="VLXZ01000003">
    <property type="protein sequence ID" value="TSB47201.1"/>
    <property type="molecule type" value="Genomic_DNA"/>
</dbReference>
<dbReference type="PROSITE" id="PS01229">
    <property type="entry name" value="COF_2"/>
    <property type="match status" value="1"/>
</dbReference>
<dbReference type="SFLD" id="SFLDG01144">
    <property type="entry name" value="C2.B.4:_PGP_Like"/>
    <property type="match status" value="1"/>
</dbReference>
<dbReference type="Gene3D" id="3.40.50.1000">
    <property type="entry name" value="HAD superfamily/HAD-like"/>
    <property type="match status" value="1"/>
</dbReference>
<dbReference type="AlphaFoldDB" id="A0A554A0I1"/>
<dbReference type="CDD" id="cd07516">
    <property type="entry name" value="HAD_Pase"/>
    <property type="match status" value="1"/>
</dbReference>
<proteinExistence type="predicted"/>
<dbReference type="Gene3D" id="3.30.1240.10">
    <property type="match status" value="1"/>
</dbReference>
<dbReference type="InterPro" id="IPR036412">
    <property type="entry name" value="HAD-like_sf"/>
</dbReference>
<dbReference type="PANTHER" id="PTHR10000:SF55">
    <property type="entry name" value="5-AMINO-6-(5-PHOSPHO-D-RIBITYLAMINO)URACIL PHOSPHATASE YCSE"/>
    <property type="match status" value="1"/>
</dbReference>
<dbReference type="SFLD" id="SFLDS00003">
    <property type="entry name" value="Haloacid_Dehalogenase"/>
    <property type="match status" value="1"/>
</dbReference>
<dbReference type="InterPro" id="IPR006379">
    <property type="entry name" value="HAD-SF_hydro_IIB"/>
</dbReference>
<evidence type="ECO:0000313" key="2">
    <source>
        <dbReference type="Proteomes" id="UP000318521"/>
    </source>
</evidence>